<name>A0A8X6XPC7_9ARAC</name>
<accession>A0A8X6XPC7</accession>
<reference evidence="1" key="1">
    <citation type="submission" date="2020-08" db="EMBL/GenBank/DDBJ databases">
        <title>Multicomponent nature underlies the extraordinary mechanical properties of spider dragline silk.</title>
        <authorList>
            <person name="Kono N."/>
            <person name="Nakamura H."/>
            <person name="Mori M."/>
            <person name="Yoshida Y."/>
            <person name="Ohtoshi R."/>
            <person name="Malay A.D."/>
            <person name="Moran D.A.P."/>
            <person name="Tomita M."/>
            <person name="Numata K."/>
            <person name="Arakawa K."/>
        </authorList>
    </citation>
    <scope>NUCLEOTIDE SEQUENCE</scope>
</reference>
<dbReference type="AlphaFoldDB" id="A0A8X6XPC7"/>
<keyword evidence="2" id="KW-1185">Reference proteome</keyword>
<evidence type="ECO:0000313" key="2">
    <source>
        <dbReference type="Proteomes" id="UP000886998"/>
    </source>
</evidence>
<gene>
    <name evidence="1" type="ORF">TNIN_474671</name>
</gene>
<evidence type="ECO:0000313" key="1">
    <source>
        <dbReference type="EMBL" id="GFY56803.1"/>
    </source>
</evidence>
<dbReference type="Proteomes" id="UP000886998">
    <property type="component" value="Unassembled WGS sequence"/>
</dbReference>
<protein>
    <submittedName>
        <fullName evidence="1">Uncharacterized protein</fullName>
    </submittedName>
</protein>
<comment type="caution">
    <text evidence="1">The sequence shown here is derived from an EMBL/GenBank/DDBJ whole genome shotgun (WGS) entry which is preliminary data.</text>
</comment>
<proteinExistence type="predicted"/>
<organism evidence="1 2">
    <name type="scientific">Trichonephila inaurata madagascariensis</name>
    <dbReference type="NCBI Taxonomy" id="2747483"/>
    <lineage>
        <taxon>Eukaryota</taxon>
        <taxon>Metazoa</taxon>
        <taxon>Ecdysozoa</taxon>
        <taxon>Arthropoda</taxon>
        <taxon>Chelicerata</taxon>
        <taxon>Arachnida</taxon>
        <taxon>Araneae</taxon>
        <taxon>Araneomorphae</taxon>
        <taxon>Entelegynae</taxon>
        <taxon>Araneoidea</taxon>
        <taxon>Nephilidae</taxon>
        <taxon>Trichonephila</taxon>
        <taxon>Trichonephila inaurata</taxon>
    </lineage>
</organism>
<sequence length="72" mass="7865">MELEEGIRDTGSFNSLRDVISDIKSLMLSVMTTRLGGIREVSPIVTGYGIGQESKVRTTIESFSVKKSKGLD</sequence>
<dbReference type="EMBL" id="BMAV01011150">
    <property type="protein sequence ID" value="GFY56803.1"/>
    <property type="molecule type" value="Genomic_DNA"/>
</dbReference>